<dbReference type="AlphaFoldDB" id="A0A7Y4K1N9"/>
<reference evidence="1 2" key="1">
    <citation type="submission" date="2020-05" db="EMBL/GenBank/DDBJ databases">
        <authorList>
            <person name="Whitworth D."/>
        </authorList>
    </citation>
    <scope>NUCLEOTIDE SEQUENCE [LARGE SCALE GENOMIC DNA]</scope>
    <source>
        <strain evidence="1 2">CA046A</strain>
    </source>
</reference>
<accession>A0A7Y4K1N9</accession>
<dbReference type="EMBL" id="JABFJW010000732">
    <property type="protein sequence ID" value="NOK15283.1"/>
    <property type="molecule type" value="Genomic_DNA"/>
</dbReference>
<comment type="caution">
    <text evidence="1">The sequence shown here is derived from an EMBL/GenBank/DDBJ whole genome shotgun (WGS) entry which is preliminary data.</text>
</comment>
<name>A0A7Y4K1N9_9BACT</name>
<dbReference type="RefSeq" id="WP_216623567.1">
    <property type="nucleotide sequence ID" value="NZ_JABFJW010000732.1"/>
</dbReference>
<sequence>MAYSKTNWQDNVTPLSAANLNKIEQGIADAHAVTDTYTAADVLAKLKTVDGAGSGLDADTVRGYVPVNKAGDTITGDITVNGAIRTRNGLDLIFIGDV</sequence>
<gene>
    <name evidence="1" type="ORF">HNS30_40400</name>
</gene>
<evidence type="ECO:0000313" key="2">
    <source>
        <dbReference type="Proteomes" id="UP000528460"/>
    </source>
</evidence>
<dbReference type="Proteomes" id="UP000528460">
    <property type="component" value="Unassembled WGS sequence"/>
</dbReference>
<feature type="non-terminal residue" evidence="1">
    <location>
        <position position="98"/>
    </location>
</feature>
<evidence type="ECO:0000313" key="1">
    <source>
        <dbReference type="EMBL" id="NOK15283.1"/>
    </source>
</evidence>
<proteinExistence type="predicted"/>
<protein>
    <submittedName>
        <fullName evidence="1">Uncharacterized protein</fullName>
    </submittedName>
</protein>
<organism evidence="1 2">
    <name type="scientific">Corallococcus exercitus</name>
    <dbReference type="NCBI Taxonomy" id="2316736"/>
    <lineage>
        <taxon>Bacteria</taxon>
        <taxon>Pseudomonadati</taxon>
        <taxon>Myxococcota</taxon>
        <taxon>Myxococcia</taxon>
        <taxon>Myxococcales</taxon>
        <taxon>Cystobacterineae</taxon>
        <taxon>Myxococcaceae</taxon>
        <taxon>Corallococcus</taxon>
    </lineage>
</organism>